<reference evidence="1 2" key="1">
    <citation type="submission" date="2018-01" db="EMBL/GenBank/DDBJ databases">
        <authorList>
            <person name="Fu G.-Y."/>
        </authorList>
    </citation>
    <scope>NUCLEOTIDE SEQUENCE [LARGE SCALE GENOMIC DNA]</scope>
    <source>
        <strain evidence="1 2">SY39</strain>
    </source>
</reference>
<dbReference type="InterPro" id="IPR009562">
    <property type="entry name" value="DUF1178"/>
</dbReference>
<dbReference type="AlphaFoldDB" id="A0A2I6S7Q0"/>
<dbReference type="KEGG" id="atw:C0099_10305"/>
<dbReference type="Pfam" id="PF06676">
    <property type="entry name" value="DUF1178"/>
    <property type="match status" value="1"/>
</dbReference>
<name>A0A2I6S7Q0_9RHOO</name>
<dbReference type="Proteomes" id="UP000242205">
    <property type="component" value="Chromosome"/>
</dbReference>
<sequence>MIVLDLCCDNEHLFEAWFADAAAFAHQKARGLVECPVCGSIRIERRPSAPYVNRSRTSPAKPAVDPAMIGAALRLAASRAEDVGERFPAEARRIHYGESDERSIRGRASGDELGELLKEGILVLPVPEEPDLQ</sequence>
<protein>
    <submittedName>
        <fullName evidence="1">DUF1178 domain-containing protein</fullName>
    </submittedName>
</protein>
<proteinExistence type="predicted"/>
<organism evidence="1 2">
    <name type="scientific">Pseudazoarcus pumilus</name>
    <dbReference type="NCBI Taxonomy" id="2067960"/>
    <lineage>
        <taxon>Bacteria</taxon>
        <taxon>Pseudomonadati</taxon>
        <taxon>Pseudomonadota</taxon>
        <taxon>Betaproteobacteria</taxon>
        <taxon>Rhodocyclales</taxon>
        <taxon>Zoogloeaceae</taxon>
        <taxon>Pseudazoarcus</taxon>
    </lineage>
</organism>
<dbReference type="PIRSF" id="PIRSF032131">
    <property type="entry name" value="UCP032131"/>
    <property type="match status" value="1"/>
</dbReference>
<dbReference type="EMBL" id="CP025682">
    <property type="protein sequence ID" value="AUN95286.1"/>
    <property type="molecule type" value="Genomic_DNA"/>
</dbReference>
<dbReference type="OrthoDB" id="5295943at2"/>
<gene>
    <name evidence="1" type="ORF">C0099_10305</name>
</gene>
<evidence type="ECO:0000313" key="2">
    <source>
        <dbReference type="Proteomes" id="UP000242205"/>
    </source>
</evidence>
<dbReference type="RefSeq" id="WP_102247335.1">
    <property type="nucleotide sequence ID" value="NZ_CP025682.1"/>
</dbReference>
<accession>A0A2I6S7Q0</accession>
<evidence type="ECO:0000313" key="1">
    <source>
        <dbReference type="EMBL" id="AUN95286.1"/>
    </source>
</evidence>
<keyword evidence="2" id="KW-1185">Reference proteome</keyword>